<dbReference type="HOGENOM" id="CLU_027492_1_0_5"/>
<dbReference type="eggNOG" id="COG3843">
    <property type="taxonomic scope" value="Bacteria"/>
</dbReference>
<dbReference type="RefSeq" id="WP_012110731.1">
    <property type="nucleotide sequence ID" value="NC_009719.1"/>
</dbReference>
<dbReference type="OrthoDB" id="9809969at2"/>
<dbReference type="NCBIfam" id="NF041267">
    <property type="entry name" value="relax_RlxS"/>
    <property type="match status" value="1"/>
</dbReference>
<dbReference type="Proteomes" id="UP000006377">
    <property type="component" value="Chromosome"/>
</dbReference>
<evidence type="ECO:0000313" key="1">
    <source>
        <dbReference type="EMBL" id="ABS63438.1"/>
    </source>
</evidence>
<sequence length="661" mass="73747">MQDDGFEPRLGRIGARAGKAERRYQQRVLKSAALAGGRRFGGASPGSGFHGNRIGRGAGIGRVLASRGTHAAFRARRVVVKSRIVKLKGQGLKAARLHLRYIQRDGVTREGQPGELYDAEHDRADGKAFLKRCDGDRHQFRFIVSAEDAAQYEELKGFTRRFMARMEEDLGTRLDWVAVDHYNTGHPHTHIMLRGKDERGQDLVIARDYLSTGMRERAAEIVTLDLGPRSDLEIEANLAREVEQERFTGLDRGLLKDADGEGCVRSGATVGDAFRQSLRAGRLQKLKRLGLAEEIATGTWKLAGDLEPALRRMGERGDIIKTLHREMTEKGLARVPSDYAVHETANGQERRVVGRLVTRGLSNELNDRHYLIVDGIDGRVHYVDIGGAETVDALPDGAIVAIRPKPVGQRTVDRTIAEVAAANNGRYDIEAHLRHDPTASRAFAETHIRRLEAMRRIAGLVEREPDGSWVIAPDHLERAASFERGQARSSPVIVETLSAWPLERQVTANGATWLDRELVAEKPEPLREAGFGGEVRDALAMRRRWLAGQELAREEQDRIVYRANMLGILRRRELLRVAEQLSGELGLPYAEAELGQKATGTYRRHVDLASGRFAVIERSREFTLVPWRPVLERHLGRQVAGVVREGRVSWTIGRRRGPGVS</sequence>
<dbReference type="STRING" id="402881.Plav_1821"/>
<dbReference type="KEGG" id="pla:Plav_1821"/>
<dbReference type="AlphaFoldDB" id="A7HU55"/>
<evidence type="ECO:0000313" key="2">
    <source>
        <dbReference type="Proteomes" id="UP000006377"/>
    </source>
</evidence>
<evidence type="ECO:0008006" key="3">
    <source>
        <dbReference type="Google" id="ProtNLM"/>
    </source>
</evidence>
<dbReference type="EMBL" id="CP000774">
    <property type="protein sequence ID" value="ABS63438.1"/>
    <property type="molecule type" value="Genomic_DNA"/>
</dbReference>
<accession>A7HU55</accession>
<protein>
    <recommendedName>
        <fullName evidence="3">Conjugal transfer protein TraI</fullName>
    </recommendedName>
</protein>
<name>A7HU55_PARL1</name>
<gene>
    <name evidence="1" type="ordered locus">Plav_1821</name>
</gene>
<dbReference type="InterPro" id="IPR021795">
    <property type="entry name" value="DUF3363"/>
</dbReference>
<organism evidence="1 2">
    <name type="scientific">Parvibaculum lavamentivorans (strain DS-1 / DSM 13023 / NCIMB 13966)</name>
    <dbReference type="NCBI Taxonomy" id="402881"/>
    <lineage>
        <taxon>Bacteria</taxon>
        <taxon>Pseudomonadati</taxon>
        <taxon>Pseudomonadota</taxon>
        <taxon>Alphaproteobacteria</taxon>
        <taxon>Hyphomicrobiales</taxon>
        <taxon>Parvibaculaceae</taxon>
        <taxon>Parvibaculum</taxon>
    </lineage>
</organism>
<proteinExistence type="predicted"/>
<keyword evidence="2" id="KW-1185">Reference proteome</keyword>
<reference evidence="1 2" key="1">
    <citation type="journal article" date="2011" name="Stand. Genomic Sci.">
        <title>Complete genome sequence of Parvibaculum lavamentivorans type strain (DS-1(T)).</title>
        <authorList>
            <person name="Schleheck D."/>
            <person name="Weiss M."/>
            <person name="Pitluck S."/>
            <person name="Bruce D."/>
            <person name="Land M.L."/>
            <person name="Han S."/>
            <person name="Saunders E."/>
            <person name="Tapia R."/>
            <person name="Detter C."/>
            <person name="Brettin T."/>
            <person name="Han J."/>
            <person name="Woyke T."/>
            <person name="Goodwin L."/>
            <person name="Pennacchio L."/>
            <person name="Nolan M."/>
            <person name="Cook A.M."/>
            <person name="Kjelleberg S."/>
            <person name="Thomas T."/>
        </authorList>
    </citation>
    <scope>NUCLEOTIDE SEQUENCE [LARGE SCALE GENOMIC DNA]</scope>
    <source>
        <strain evidence="2">DS-1 / DSM 13023 / NCIMB 13966</strain>
    </source>
</reference>
<dbReference type="Pfam" id="PF11843">
    <property type="entry name" value="DUF3363"/>
    <property type="match status" value="1"/>
</dbReference>